<evidence type="ECO:0000313" key="1">
    <source>
        <dbReference type="EMBL" id="SNZ21680.1"/>
    </source>
</evidence>
<proteinExistence type="predicted"/>
<sequence>MTIAMRWNGEALEPTSHTEAKCQESFEANRVYAVDVIDARSQAAHSRFFAVVNELWHNLPERMMHDYPTSEHLRKRGLVETGFCTEQVHVCKTKAEAQRTAALIRSIHEYSIVIASENVVKIYAPMTQRISEMGSKQFYQSAQQVEGWIRNLIDTEYKELT</sequence>
<gene>
    <name evidence="1" type="ORF">SAMN06265368_4805</name>
</gene>
<dbReference type="EMBL" id="OBEL01000011">
    <property type="protein sequence ID" value="SNZ21680.1"/>
    <property type="molecule type" value="Genomic_DNA"/>
</dbReference>
<evidence type="ECO:0000313" key="2">
    <source>
        <dbReference type="Proteomes" id="UP000219439"/>
    </source>
</evidence>
<name>A0A285PIW6_9HYPH</name>
<dbReference type="Proteomes" id="UP000219439">
    <property type="component" value="Unassembled WGS sequence"/>
</dbReference>
<organism evidence="1 2">
    <name type="scientific">Cohaesibacter gelatinilyticus</name>
    <dbReference type="NCBI Taxonomy" id="372072"/>
    <lineage>
        <taxon>Bacteria</taxon>
        <taxon>Pseudomonadati</taxon>
        <taxon>Pseudomonadota</taxon>
        <taxon>Alphaproteobacteria</taxon>
        <taxon>Hyphomicrobiales</taxon>
        <taxon>Cohaesibacteraceae</taxon>
    </lineage>
</organism>
<dbReference type="RefSeq" id="WP_097156063.1">
    <property type="nucleotide sequence ID" value="NZ_OBEL01000011.1"/>
</dbReference>
<accession>A0A285PIW6</accession>
<protein>
    <submittedName>
        <fullName evidence="1">Uncharacterized protein</fullName>
    </submittedName>
</protein>
<keyword evidence="2" id="KW-1185">Reference proteome</keyword>
<dbReference type="AlphaFoldDB" id="A0A285PIW6"/>
<reference evidence="1 2" key="1">
    <citation type="submission" date="2017-09" db="EMBL/GenBank/DDBJ databases">
        <authorList>
            <person name="Ehlers B."/>
            <person name="Leendertz F.H."/>
        </authorList>
    </citation>
    <scope>NUCLEOTIDE SEQUENCE [LARGE SCALE GENOMIC DNA]</scope>
    <source>
        <strain evidence="1 2">DSM 18289</strain>
    </source>
</reference>
<dbReference type="OrthoDB" id="8163630at2"/>